<gene>
    <name evidence="1" type="ORF">S03H2_67709</name>
</gene>
<protein>
    <recommendedName>
        <fullName evidence="2">LVIVD repeat-containing protein</fullName>
    </recommendedName>
</protein>
<evidence type="ECO:0000313" key="1">
    <source>
        <dbReference type="EMBL" id="GAH77516.1"/>
    </source>
</evidence>
<dbReference type="SUPFAM" id="SSF69322">
    <property type="entry name" value="Tricorn protease domain 2"/>
    <property type="match status" value="1"/>
</dbReference>
<accession>X1I566</accession>
<feature type="non-terminal residue" evidence="1">
    <location>
        <position position="158"/>
    </location>
</feature>
<comment type="caution">
    <text evidence="1">The sequence shown here is derived from an EMBL/GenBank/DDBJ whole genome shotgun (WGS) entry which is preliminary data.</text>
</comment>
<dbReference type="EMBL" id="BARU01044386">
    <property type="protein sequence ID" value="GAH77516.1"/>
    <property type="molecule type" value="Genomic_DNA"/>
</dbReference>
<reference evidence="1" key="1">
    <citation type="journal article" date="2014" name="Front. Microbiol.">
        <title>High frequency of phylogenetically diverse reductive dehalogenase-homologous genes in deep subseafloor sedimentary metagenomes.</title>
        <authorList>
            <person name="Kawai M."/>
            <person name="Futagami T."/>
            <person name="Toyoda A."/>
            <person name="Takaki Y."/>
            <person name="Nishi S."/>
            <person name="Hori S."/>
            <person name="Arai W."/>
            <person name="Tsubouchi T."/>
            <person name="Morono Y."/>
            <person name="Uchiyama I."/>
            <person name="Ito T."/>
            <person name="Fujiyama A."/>
            <person name="Inagaki F."/>
            <person name="Takami H."/>
        </authorList>
    </citation>
    <scope>NUCLEOTIDE SEQUENCE</scope>
    <source>
        <strain evidence="1">Expedition CK06-06</strain>
    </source>
</reference>
<dbReference type="AlphaFoldDB" id="X1I566"/>
<dbReference type="InterPro" id="IPR013211">
    <property type="entry name" value="LVIVD"/>
</dbReference>
<evidence type="ECO:0008006" key="2">
    <source>
        <dbReference type="Google" id="ProtNLM"/>
    </source>
</evidence>
<dbReference type="Pfam" id="PF08309">
    <property type="entry name" value="LVIVD"/>
    <property type="match status" value="3"/>
</dbReference>
<organism evidence="1">
    <name type="scientific">marine sediment metagenome</name>
    <dbReference type="NCBI Taxonomy" id="412755"/>
    <lineage>
        <taxon>unclassified sequences</taxon>
        <taxon>metagenomes</taxon>
        <taxon>ecological metagenomes</taxon>
    </lineage>
</organism>
<name>X1I566_9ZZZZ</name>
<proteinExistence type="predicted"/>
<sequence>MAPPHGGAIQNEFLFFAVGNMGLKIWDVSDPLNPVERGKFVDLSVFETFVDIDVTGNNVYVACQDRLRVIDISDPDLPKAPAGGTQGICLENSDKIVVYENTAYVLGSGSLKVIDISNSETPVLSNSIPMTEVPEDLLISSGMICAWNAKTVTFFDIT</sequence>